<evidence type="ECO:0000313" key="2">
    <source>
        <dbReference type="Proteomes" id="UP000321659"/>
    </source>
</evidence>
<accession>A0A5C6M845</accession>
<dbReference type="Pfam" id="PF05866">
    <property type="entry name" value="RusA"/>
    <property type="match status" value="1"/>
</dbReference>
<dbReference type="GO" id="GO:0006281">
    <property type="term" value="P:DNA repair"/>
    <property type="evidence" value="ECO:0007669"/>
    <property type="project" value="InterPro"/>
</dbReference>
<dbReference type="EMBL" id="SRRQ01000024">
    <property type="protein sequence ID" value="TWW10122.1"/>
    <property type="molecule type" value="Genomic_DNA"/>
</dbReference>
<dbReference type="InterPro" id="IPR008822">
    <property type="entry name" value="Endonuclease_RusA-like"/>
</dbReference>
<dbReference type="Gene3D" id="3.30.1330.70">
    <property type="entry name" value="Holliday junction resolvase RusA"/>
    <property type="match status" value="1"/>
</dbReference>
<comment type="caution">
    <text evidence="1">The sequence shown here is derived from an EMBL/GenBank/DDBJ whole genome shotgun (WGS) entry which is preliminary data.</text>
</comment>
<dbReference type="AlphaFoldDB" id="A0A5C6M845"/>
<dbReference type="RefSeq" id="WP_146303410.1">
    <property type="nucleotide sequence ID" value="NZ_JANXKU010000004.1"/>
</dbReference>
<name>A0A5C6M845_9LACO</name>
<dbReference type="InterPro" id="IPR036614">
    <property type="entry name" value="RusA-like_sf"/>
</dbReference>
<dbReference type="GO" id="GO:0000287">
    <property type="term" value="F:magnesium ion binding"/>
    <property type="evidence" value="ECO:0007669"/>
    <property type="project" value="InterPro"/>
</dbReference>
<dbReference type="SUPFAM" id="SSF103084">
    <property type="entry name" value="Holliday junction resolvase RusA"/>
    <property type="match status" value="1"/>
</dbReference>
<evidence type="ECO:0000313" key="1">
    <source>
        <dbReference type="EMBL" id="TWW10122.1"/>
    </source>
</evidence>
<dbReference type="GO" id="GO:0006310">
    <property type="term" value="P:DNA recombination"/>
    <property type="evidence" value="ECO:0007669"/>
    <property type="project" value="InterPro"/>
</dbReference>
<evidence type="ECO:0008006" key="3">
    <source>
        <dbReference type="Google" id="ProtNLM"/>
    </source>
</evidence>
<protein>
    <recommendedName>
        <fullName evidence="3">Holliday junction resolvase</fullName>
    </recommendedName>
</protein>
<reference evidence="1 2" key="1">
    <citation type="submission" date="2019-04" db="EMBL/GenBank/DDBJ databases">
        <title>In vitro growth and metabolic characteristics of meat-borne Lactobacillus algidus strains.</title>
        <authorList>
            <person name="Sade E."/>
            <person name="Per J."/>
            <person name="Tytti H."/>
            <person name="Johanna B.K."/>
        </authorList>
    </citation>
    <scope>NUCLEOTIDE SEQUENCE [LARGE SCALE GENOMIC DNA]</scope>
    <source>
        <strain evidence="1 2">LTS37-1</strain>
    </source>
</reference>
<gene>
    <name evidence="1" type="ORF">LABALGLTS371_16040</name>
</gene>
<organism evidence="1 2">
    <name type="scientific">Dellaglioa algida</name>
    <dbReference type="NCBI Taxonomy" id="105612"/>
    <lineage>
        <taxon>Bacteria</taxon>
        <taxon>Bacillati</taxon>
        <taxon>Bacillota</taxon>
        <taxon>Bacilli</taxon>
        <taxon>Lactobacillales</taxon>
        <taxon>Lactobacillaceae</taxon>
        <taxon>Dellaglioa</taxon>
    </lineage>
</organism>
<proteinExistence type="predicted"/>
<dbReference type="Proteomes" id="UP000321659">
    <property type="component" value="Unassembled WGS sequence"/>
</dbReference>
<sequence>MIELIILGDPVAQGRPRFNSYTKKAHDPIKSKNYKLFVGQEAKLQHQGPLIDCPIRVEIDVYRKNNKGTSKKEIARREKKLSMPTVKPDIDNYVKGIKDALNGVIWVDDNLVIELEAKKYYSVNPRIEVRIKELKS</sequence>